<evidence type="ECO:0000313" key="4">
    <source>
        <dbReference type="EMBL" id="MBE9077191.1"/>
    </source>
</evidence>
<evidence type="ECO:0000313" key="5">
    <source>
        <dbReference type="Proteomes" id="UP000636505"/>
    </source>
</evidence>
<dbReference type="AlphaFoldDB" id="A0A8J7AMR4"/>
<keyword evidence="5" id="KW-1185">Reference proteome</keyword>
<gene>
    <name evidence="4" type="ORF">IQ241_07760</name>
</gene>
<reference evidence="4" key="1">
    <citation type="submission" date="2020-10" db="EMBL/GenBank/DDBJ databases">
        <authorList>
            <person name="Castelo-Branco R."/>
            <person name="Eusebio N."/>
            <person name="Adriana R."/>
            <person name="Vieira A."/>
            <person name="Brugerolle De Fraissinette N."/>
            <person name="Rezende De Castro R."/>
            <person name="Schneider M.P."/>
            <person name="Vasconcelos V."/>
            <person name="Leao P.N."/>
        </authorList>
    </citation>
    <scope>NUCLEOTIDE SEQUENCE</scope>
    <source>
        <strain evidence="4">LEGE 07310</strain>
    </source>
</reference>
<dbReference type="PANTHER" id="PTHR10434">
    <property type="entry name" value="1-ACYL-SN-GLYCEROL-3-PHOSPHATE ACYLTRANSFERASE"/>
    <property type="match status" value="1"/>
</dbReference>
<dbReference type="SUPFAM" id="SSF69593">
    <property type="entry name" value="Glycerol-3-phosphate (1)-acyltransferase"/>
    <property type="match status" value="1"/>
</dbReference>
<dbReference type="Proteomes" id="UP000636505">
    <property type="component" value="Unassembled WGS sequence"/>
</dbReference>
<dbReference type="SMART" id="SM00563">
    <property type="entry name" value="PlsC"/>
    <property type="match status" value="1"/>
</dbReference>
<dbReference type="CDD" id="cd07989">
    <property type="entry name" value="LPLAT_AGPAT-like"/>
    <property type="match status" value="1"/>
</dbReference>
<dbReference type="GO" id="GO:0003841">
    <property type="term" value="F:1-acylglycerol-3-phosphate O-acyltransferase activity"/>
    <property type="evidence" value="ECO:0007669"/>
    <property type="project" value="TreeGrafter"/>
</dbReference>
<dbReference type="PANTHER" id="PTHR10434:SF11">
    <property type="entry name" value="1-ACYL-SN-GLYCEROL-3-PHOSPHATE ACYLTRANSFERASE"/>
    <property type="match status" value="1"/>
</dbReference>
<comment type="caution">
    <text evidence="4">The sequence shown here is derived from an EMBL/GenBank/DDBJ whole genome shotgun (WGS) entry which is preliminary data.</text>
</comment>
<evidence type="ECO:0000256" key="2">
    <source>
        <dbReference type="ARBA" id="ARBA00023315"/>
    </source>
</evidence>
<feature type="domain" description="Phospholipid/glycerol acyltransferase" evidence="3">
    <location>
        <begin position="61"/>
        <end position="182"/>
    </location>
</feature>
<dbReference type="InterPro" id="IPR002123">
    <property type="entry name" value="Plipid/glycerol_acylTrfase"/>
</dbReference>
<dbReference type="RefSeq" id="WP_193905850.1">
    <property type="nucleotide sequence ID" value="NZ_JADEXG010000013.1"/>
</dbReference>
<protein>
    <submittedName>
        <fullName evidence="4">1-acyl-sn-glycerol-3-phosphate acyltransferase</fullName>
    </submittedName>
</protein>
<sequence length="234" mass="25999">MLTSLVDRWPIAQPPSPEVPSQVSPWLAPAMYVLGERGVLPTYFSRIEIQGAAHLPTRGPVLLAPTHRSRWDSLLIGYACRQTTGRYPHFMVTADECTGLQGWMIRQLGGFPVNTRQPSVKSLRYGIELLAQQQMLVIFPEGNIYRSGPNPLKPGFARLALQAQRSCPQRSLKIVPIHIQYDQPCPTWHSRVQVRIGPAIAVSTCSKSSPKQQAQQLTATLQTVLQSQADFPVP</sequence>
<proteinExistence type="predicted"/>
<keyword evidence="2 4" id="KW-0012">Acyltransferase</keyword>
<evidence type="ECO:0000256" key="1">
    <source>
        <dbReference type="ARBA" id="ARBA00022679"/>
    </source>
</evidence>
<name>A0A8J7AMR4_9CYAN</name>
<organism evidence="4 5">
    <name type="scientific">Vasconcelosia minhoensis LEGE 07310</name>
    <dbReference type="NCBI Taxonomy" id="915328"/>
    <lineage>
        <taxon>Bacteria</taxon>
        <taxon>Bacillati</taxon>
        <taxon>Cyanobacteriota</taxon>
        <taxon>Cyanophyceae</taxon>
        <taxon>Nodosilineales</taxon>
        <taxon>Cymatolegaceae</taxon>
        <taxon>Vasconcelosia</taxon>
        <taxon>Vasconcelosia minhoensis</taxon>
    </lineage>
</organism>
<dbReference type="EMBL" id="JADEXG010000013">
    <property type="protein sequence ID" value="MBE9077191.1"/>
    <property type="molecule type" value="Genomic_DNA"/>
</dbReference>
<dbReference type="Pfam" id="PF01553">
    <property type="entry name" value="Acyltransferase"/>
    <property type="match status" value="1"/>
</dbReference>
<evidence type="ECO:0000259" key="3">
    <source>
        <dbReference type="SMART" id="SM00563"/>
    </source>
</evidence>
<dbReference type="GO" id="GO:0006654">
    <property type="term" value="P:phosphatidic acid biosynthetic process"/>
    <property type="evidence" value="ECO:0007669"/>
    <property type="project" value="TreeGrafter"/>
</dbReference>
<accession>A0A8J7AMR4</accession>
<keyword evidence="1" id="KW-0808">Transferase</keyword>